<dbReference type="AlphaFoldDB" id="A0A1I1YV67"/>
<protein>
    <recommendedName>
        <fullName evidence="3">Iron-containing redox enzyme</fullName>
    </recommendedName>
</protein>
<dbReference type="Gene3D" id="1.20.910.10">
    <property type="entry name" value="Heme oxygenase-like"/>
    <property type="match status" value="1"/>
</dbReference>
<dbReference type="SUPFAM" id="SSF48613">
    <property type="entry name" value="Heme oxygenase-like"/>
    <property type="match status" value="1"/>
</dbReference>
<dbReference type="Proteomes" id="UP000198716">
    <property type="component" value="Unassembled WGS sequence"/>
</dbReference>
<reference evidence="2" key="1">
    <citation type="submission" date="2016-10" db="EMBL/GenBank/DDBJ databases">
        <authorList>
            <person name="Varghese N."/>
            <person name="Submissions S."/>
        </authorList>
    </citation>
    <scope>NUCLEOTIDE SEQUENCE [LARGE SCALE GENOMIC DNA]</scope>
    <source>
        <strain evidence="2">DSM 45004</strain>
    </source>
</reference>
<evidence type="ECO:0000313" key="1">
    <source>
        <dbReference type="EMBL" id="SFE23369.1"/>
    </source>
</evidence>
<dbReference type="InterPro" id="IPR016084">
    <property type="entry name" value="Haem_Oase-like_multi-hlx"/>
</dbReference>
<dbReference type="EMBL" id="FOMZ01000009">
    <property type="protein sequence ID" value="SFE23369.1"/>
    <property type="molecule type" value="Genomic_DNA"/>
</dbReference>
<sequence>MNCSGKRSSTHKKGDKKMNRVINVGYGEHTPERTPFLNATASAKLRTEIDEQLDQQVVEWYANVSEAAHLEGKNVDSEYYKRNLIETAWRIRMLRVAEAKALVEIAKVSPEAAQVWANYEQEEMLHDELFIADLEKVGVSREQFLATEPYLSTKLLSGYFSYLLDHEGPLGVVAYSYLVEYVNVKLEPRKLEALKGSVGESNIGGQINHSHTDVNEDHPGEVWEAVRHLLRSEDDIAAFKRYLREHQTILGQYFEELHRDTIAKAEKQSA</sequence>
<gene>
    <name evidence="1" type="ORF">SAMN04487819_109267</name>
</gene>
<accession>A0A1I1YV67</accession>
<evidence type="ECO:0008006" key="3">
    <source>
        <dbReference type="Google" id="ProtNLM"/>
    </source>
</evidence>
<proteinExistence type="predicted"/>
<name>A0A1I1YV67_9ACTN</name>
<evidence type="ECO:0000313" key="2">
    <source>
        <dbReference type="Proteomes" id="UP000198716"/>
    </source>
</evidence>
<keyword evidence="2" id="KW-1185">Reference proteome</keyword>
<organism evidence="1 2">
    <name type="scientific">Actinopolyspora alba</name>
    <dbReference type="NCBI Taxonomy" id="673379"/>
    <lineage>
        <taxon>Bacteria</taxon>
        <taxon>Bacillati</taxon>
        <taxon>Actinomycetota</taxon>
        <taxon>Actinomycetes</taxon>
        <taxon>Actinopolysporales</taxon>
        <taxon>Actinopolysporaceae</taxon>
        <taxon>Actinopolyspora</taxon>
        <taxon>Actinopolyspora alba group</taxon>
    </lineage>
</organism>